<sequence>MVKSKPFRGLLRISLFMTFVTFLVAGCKEDPYVITCKDGLVEYQELMNGELVSFMNVKDADKVIQRVIRSRSELEQSLDLSRVNARIDFKEKTLLAGRIYSSQRANLIRQEVTSDCKREEITYSITLKYHQYLPESGYTKFFAIIPKISDKTKVKLIINYEN</sequence>
<accession>A0ABN7REV1</accession>
<dbReference type="Proteomes" id="UP000679725">
    <property type="component" value="Unassembled WGS sequence"/>
</dbReference>
<evidence type="ECO:0000313" key="3">
    <source>
        <dbReference type="Proteomes" id="UP000679725"/>
    </source>
</evidence>
<gene>
    <name evidence="2" type="ORF">DYBT9623_05344</name>
</gene>
<dbReference type="PROSITE" id="PS51257">
    <property type="entry name" value="PROKAR_LIPOPROTEIN"/>
    <property type="match status" value="1"/>
</dbReference>
<keyword evidence="3" id="KW-1185">Reference proteome</keyword>
<proteinExistence type="predicted"/>
<dbReference type="EMBL" id="CAJRAU010000012">
    <property type="protein sequence ID" value="CAG5074657.1"/>
    <property type="molecule type" value="Genomic_DNA"/>
</dbReference>
<feature type="chain" id="PRO_5046373354" description="Lipoprotein" evidence="1">
    <location>
        <begin position="26"/>
        <end position="162"/>
    </location>
</feature>
<comment type="caution">
    <text evidence="2">The sequence shown here is derived from an EMBL/GenBank/DDBJ whole genome shotgun (WGS) entry which is preliminary data.</text>
</comment>
<dbReference type="RefSeq" id="WP_215236567.1">
    <property type="nucleotide sequence ID" value="NZ_CAJRAU010000012.1"/>
</dbReference>
<organism evidence="2 3">
    <name type="scientific">Dyadobacter linearis</name>
    <dbReference type="NCBI Taxonomy" id="2823330"/>
    <lineage>
        <taxon>Bacteria</taxon>
        <taxon>Pseudomonadati</taxon>
        <taxon>Bacteroidota</taxon>
        <taxon>Cytophagia</taxon>
        <taxon>Cytophagales</taxon>
        <taxon>Spirosomataceae</taxon>
        <taxon>Dyadobacter</taxon>
    </lineage>
</organism>
<protein>
    <recommendedName>
        <fullName evidence="4">Lipoprotein</fullName>
    </recommendedName>
</protein>
<name>A0ABN7REV1_9BACT</name>
<reference evidence="2 3" key="1">
    <citation type="submission" date="2021-04" db="EMBL/GenBank/DDBJ databases">
        <authorList>
            <person name="Rodrigo-Torres L."/>
            <person name="Arahal R. D."/>
            <person name="Lucena T."/>
        </authorList>
    </citation>
    <scope>NUCLEOTIDE SEQUENCE [LARGE SCALE GENOMIC DNA]</scope>
    <source>
        <strain evidence="2 3">CECT 9623</strain>
    </source>
</reference>
<evidence type="ECO:0008006" key="4">
    <source>
        <dbReference type="Google" id="ProtNLM"/>
    </source>
</evidence>
<evidence type="ECO:0000313" key="2">
    <source>
        <dbReference type="EMBL" id="CAG5074657.1"/>
    </source>
</evidence>
<keyword evidence="1" id="KW-0732">Signal</keyword>
<evidence type="ECO:0000256" key="1">
    <source>
        <dbReference type="SAM" id="SignalP"/>
    </source>
</evidence>
<feature type="signal peptide" evidence="1">
    <location>
        <begin position="1"/>
        <end position="25"/>
    </location>
</feature>